<dbReference type="PANTHER" id="PTHR11070:SF2">
    <property type="entry name" value="ATP-DEPENDENT DNA HELICASE SRS2"/>
    <property type="match status" value="1"/>
</dbReference>
<keyword evidence="3 11" id="KW-0378">Hydrolase</keyword>
<feature type="binding site" evidence="11">
    <location>
        <begin position="28"/>
        <end position="35"/>
    </location>
    <ligand>
        <name>ATP</name>
        <dbReference type="ChEBI" id="CHEBI:30616"/>
    </ligand>
</feature>
<dbReference type="GO" id="GO:0003677">
    <property type="term" value="F:DNA binding"/>
    <property type="evidence" value="ECO:0007669"/>
    <property type="project" value="UniProtKB-KW"/>
</dbReference>
<dbReference type="Pfam" id="PF00580">
    <property type="entry name" value="UvrD-helicase"/>
    <property type="match status" value="1"/>
</dbReference>
<evidence type="ECO:0000256" key="2">
    <source>
        <dbReference type="ARBA" id="ARBA00022741"/>
    </source>
</evidence>
<keyword evidence="4 11" id="KW-0347">Helicase</keyword>
<dbReference type="Gene3D" id="3.40.50.300">
    <property type="entry name" value="P-loop containing nucleotide triphosphate hydrolases"/>
    <property type="match status" value="3"/>
</dbReference>
<evidence type="ECO:0000256" key="7">
    <source>
        <dbReference type="ARBA" id="ARBA00023235"/>
    </source>
</evidence>
<accession>A0A1F7YRM5</accession>
<dbReference type="STRING" id="1802500.A2801_02110"/>
<name>A0A1F7YRM5_9BACT</name>
<comment type="similarity">
    <text evidence="1">Belongs to the helicase family. UvrD subfamily.</text>
</comment>
<dbReference type="InterPro" id="IPR027417">
    <property type="entry name" value="P-loop_NTPase"/>
</dbReference>
<dbReference type="Gene3D" id="1.10.486.10">
    <property type="entry name" value="PCRA, domain 4"/>
    <property type="match status" value="2"/>
</dbReference>
<dbReference type="Proteomes" id="UP000177263">
    <property type="component" value="Unassembled WGS sequence"/>
</dbReference>
<dbReference type="GO" id="GO:0033202">
    <property type="term" value="C:DNA helicase complex"/>
    <property type="evidence" value="ECO:0007669"/>
    <property type="project" value="TreeGrafter"/>
</dbReference>
<evidence type="ECO:0000313" key="14">
    <source>
        <dbReference type="EMBL" id="OGM29298.1"/>
    </source>
</evidence>
<dbReference type="GO" id="GO:0005829">
    <property type="term" value="C:cytosol"/>
    <property type="evidence" value="ECO:0007669"/>
    <property type="project" value="TreeGrafter"/>
</dbReference>
<evidence type="ECO:0000256" key="1">
    <source>
        <dbReference type="ARBA" id="ARBA00009922"/>
    </source>
</evidence>
<feature type="domain" description="UvrD-like helicase C-terminal" evidence="13">
    <location>
        <begin position="285"/>
        <end position="518"/>
    </location>
</feature>
<keyword evidence="5 11" id="KW-0067">ATP-binding</keyword>
<evidence type="ECO:0000256" key="8">
    <source>
        <dbReference type="ARBA" id="ARBA00034617"/>
    </source>
</evidence>
<dbReference type="GO" id="GO:0016887">
    <property type="term" value="F:ATP hydrolysis activity"/>
    <property type="evidence" value="ECO:0007669"/>
    <property type="project" value="RHEA"/>
</dbReference>
<dbReference type="EMBL" id="MGGM01000015">
    <property type="protein sequence ID" value="OGM29298.1"/>
    <property type="molecule type" value="Genomic_DNA"/>
</dbReference>
<comment type="caution">
    <text evidence="14">The sequence shown here is derived from an EMBL/GenBank/DDBJ whole genome shotgun (WGS) entry which is preliminary data.</text>
</comment>
<dbReference type="InterPro" id="IPR014017">
    <property type="entry name" value="DNA_helicase_UvrD-like_C"/>
</dbReference>
<dbReference type="Pfam" id="PF13538">
    <property type="entry name" value="UvrD_C_2"/>
    <property type="match status" value="1"/>
</dbReference>
<dbReference type="InterPro" id="IPR014016">
    <property type="entry name" value="UvrD-like_ATP-bd"/>
</dbReference>
<evidence type="ECO:0000259" key="13">
    <source>
        <dbReference type="PROSITE" id="PS51217"/>
    </source>
</evidence>
<keyword evidence="6" id="KW-0238">DNA-binding</keyword>
<evidence type="ECO:0000256" key="10">
    <source>
        <dbReference type="ARBA" id="ARBA00048988"/>
    </source>
</evidence>
<comment type="catalytic activity">
    <reaction evidence="10">
        <text>ATP + H2O = ADP + phosphate + H(+)</text>
        <dbReference type="Rhea" id="RHEA:13065"/>
        <dbReference type="ChEBI" id="CHEBI:15377"/>
        <dbReference type="ChEBI" id="CHEBI:15378"/>
        <dbReference type="ChEBI" id="CHEBI:30616"/>
        <dbReference type="ChEBI" id="CHEBI:43474"/>
        <dbReference type="ChEBI" id="CHEBI:456216"/>
        <dbReference type="EC" id="5.6.2.4"/>
    </reaction>
</comment>
<dbReference type="CDD" id="cd18807">
    <property type="entry name" value="SF1_C_UvrD"/>
    <property type="match status" value="1"/>
</dbReference>
<dbReference type="Gene3D" id="1.10.10.160">
    <property type="match status" value="1"/>
</dbReference>
<dbReference type="PROSITE" id="PS51198">
    <property type="entry name" value="UVRD_HELICASE_ATP_BIND"/>
    <property type="match status" value="1"/>
</dbReference>
<evidence type="ECO:0000256" key="9">
    <source>
        <dbReference type="ARBA" id="ARBA00034808"/>
    </source>
</evidence>
<evidence type="ECO:0000256" key="6">
    <source>
        <dbReference type="ARBA" id="ARBA00023125"/>
    </source>
</evidence>
<evidence type="ECO:0000256" key="11">
    <source>
        <dbReference type="PROSITE-ProRule" id="PRU00560"/>
    </source>
</evidence>
<dbReference type="AlphaFoldDB" id="A0A1F7YRM5"/>
<organism evidence="14 15">
    <name type="scientific">Candidatus Woesebacteria bacterium RIFCSPHIGHO2_01_FULL_41_10</name>
    <dbReference type="NCBI Taxonomy" id="1802500"/>
    <lineage>
        <taxon>Bacteria</taxon>
        <taxon>Candidatus Woeseibacteriota</taxon>
    </lineage>
</organism>
<evidence type="ECO:0000256" key="3">
    <source>
        <dbReference type="ARBA" id="ARBA00022801"/>
    </source>
</evidence>
<evidence type="ECO:0000313" key="15">
    <source>
        <dbReference type="Proteomes" id="UP000177263"/>
    </source>
</evidence>
<comment type="catalytic activity">
    <reaction evidence="8">
        <text>Couples ATP hydrolysis with the unwinding of duplex DNA by translocating in the 3'-5' direction.</text>
        <dbReference type="EC" id="5.6.2.4"/>
    </reaction>
</comment>
<gene>
    <name evidence="14" type="ORF">A2801_02110</name>
</gene>
<dbReference type="Pfam" id="PF13361">
    <property type="entry name" value="UvrD_C"/>
    <property type="match status" value="1"/>
</dbReference>
<dbReference type="InterPro" id="IPR027785">
    <property type="entry name" value="UvrD-like_helicase_C"/>
</dbReference>
<dbReference type="GO" id="GO:0000725">
    <property type="term" value="P:recombinational repair"/>
    <property type="evidence" value="ECO:0007669"/>
    <property type="project" value="TreeGrafter"/>
</dbReference>
<dbReference type="PANTHER" id="PTHR11070">
    <property type="entry name" value="UVRD / RECB / PCRA DNA HELICASE FAMILY MEMBER"/>
    <property type="match status" value="1"/>
</dbReference>
<dbReference type="EC" id="5.6.2.4" evidence="9"/>
<reference evidence="14 15" key="1">
    <citation type="journal article" date="2016" name="Nat. Commun.">
        <title>Thousands of microbial genomes shed light on interconnected biogeochemical processes in an aquifer system.</title>
        <authorList>
            <person name="Anantharaman K."/>
            <person name="Brown C.T."/>
            <person name="Hug L.A."/>
            <person name="Sharon I."/>
            <person name="Castelle C.J."/>
            <person name="Probst A.J."/>
            <person name="Thomas B.C."/>
            <person name="Singh A."/>
            <person name="Wilkins M.J."/>
            <person name="Karaoz U."/>
            <person name="Brodie E.L."/>
            <person name="Williams K.H."/>
            <person name="Hubbard S.S."/>
            <person name="Banfield J.F."/>
        </authorList>
    </citation>
    <scope>NUCLEOTIDE SEQUENCE [LARGE SCALE GENOMIC DNA]</scope>
</reference>
<evidence type="ECO:0000259" key="12">
    <source>
        <dbReference type="PROSITE" id="PS51198"/>
    </source>
</evidence>
<dbReference type="GO" id="GO:0005524">
    <property type="term" value="F:ATP binding"/>
    <property type="evidence" value="ECO:0007669"/>
    <property type="project" value="UniProtKB-UniRule"/>
</dbReference>
<proteinExistence type="inferred from homology"/>
<evidence type="ECO:0000256" key="4">
    <source>
        <dbReference type="ARBA" id="ARBA00022806"/>
    </source>
</evidence>
<dbReference type="GO" id="GO:0043138">
    <property type="term" value="F:3'-5' DNA helicase activity"/>
    <property type="evidence" value="ECO:0007669"/>
    <property type="project" value="UniProtKB-EC"/>
</dbReference>
<keyword evidence="2 11" id="KW-0547">Nucleotide-binding</keyword>
<evidence type="ECO:0000256" key="5">
    <source>
        <dbReference type="ARBA" id="ARBA00022840"/>
    </source>
</evidence>
<feature type="domain" description="UvrD-like helicase ATP-binding" evidence="12">
    <location>
        <begin position="7"/>
        <end position="284"/>
    </location>
</feature>
<sequence length="616" mass="69861">MTDKLLDPLNPEQKKAVTYTGGPLLVLAGAGSGKTRVLTHRAAWLMREEHLSPDSVLLLTFTNKAAAEMKERILRLVNTAPTLSGTFHSFCVRVLRISGSVINIPRDFIIYDSADQKDVVKEIVFELNLPPESYKPASVLAIIGDAKNQLMNASAYGQLIQSDKQEKIFSIYQEYEKALTRAGALDFDDLLLKAVEVFQKSSEALNYWRQKVSYVLVDEWQDTNKIQYQLTKLLVGDRGNLTAVGDASQSIYSWRGADYKNINYLMQDFPEIHVINLEQNYRSTDTILSAANSVISKNTSHPILKLWTENGKGERIKIYKAQNGLDEASFVINKIRELTRTGYNCQDIAVLYRTNAQSRVLEEALLHTGVPYTLVGGVRFYDRAEVKDVISLLRLLINRNDTVSLRRLEKIGKKRKENFETFRDSINNVSQETTLNLMDAVIAKVDYLAKFARQSEENLARIENLKELRSVASEFPNLPEFLENVALVEAEQEAAGSLTFNNKSDGKVTLMTLHAAKGLEFPVVFVVGLEEGIFPHSRSLFDSAQLEEERRLAYVGITRAKEILYLTYADRRLFFGQRTSNPPSRFLIDIPEELLYSENTITPSFQREYVFDDVDF</sequence>
<dbReference type="SUPFAM" id="SSF52540">
    <property type="entry name" value="P-loop containing nucleoside triphosphate hydrolases"/>
    <property type="match status" value="1"/>
</dbReference>
<dbReference type="CDD" id="cd17932">
    <property type="entry name" value="DEXQc_UvrD"/>
    <property type="match status" value="1"/>
</dbReference>
<keyword evidence="7" id="KW-0413">Isomerase</keyword>
<protein>
    <recommendedName>
        <fullName evidence="9">DNA 3'-5' helicase</fullName>
        <ecNumber evidence="9">5.6.2.4</ecNumber>
    </recommendedName>
</protein>
<dbReference type="InterPro" id="IPR000212">
    <property type="entry name" value="DNA_helicase_UvrD/REP"/>
</dbReference>
<dbReference type="PROSITE" id="PS51217">
    <property type="entry name" value="UVRD_HELICASE_CTER"/>
    <property type="match status" value="1"/>
</dbReference>
<dbReference type="InterPro" id="IPR013986">
    <property type="entry name" value="DExx_box_DNA_helicase_dom_sf"/>
</dbReference>